<feature type="region of interest" description="Disordered" evidence="2">
    <location>
        <begin position="748"/>
        <end position="859"/>
    </location>
</feature>
<dbReference type="InterPro" id="IPR001878">
    <property type="entry name" value="Znf_CCHC"/>
</dbReference>
<reference evidence="4" key="1">
    <citation type="submission" date="2021-03" db="EMBL/GenBank/DDBJ databases">
        <authorList>
            <person name="Tagirdzhanova G."/>
        </authorList>
    </citation>
    <scope>NUCLEOTIDE SEQUENCE</scope>
</reference>
<feature type="region of interest" description="Disordered" evidence="2">
    <location>
        <begin position="695"/>
        <end position="716"/>
    </location>
</feature>
<sequence>MTTSQTRTLLDETSDGIKGTSDQNTTYSHYNGNGYNLLKKSVEMSQNFNGYRGTPHCSPPPHANNDFTGLMGSLISPGPGPATTLQQAFGVPFYHAAAWQNGGQGNYNFSVPFQGAPVNEDAWNQNGGEEYMTLGQEEDEDEDEGSLMVVDDTEILKNLQNKQQLNQNKGLSNHVQAANHETSVKLGQLPNLASSSPLALSHPRLQGPTTPAPALGTKSPMVNDSAARAAELRAKLLAKRLSTTASPRASPAVNKAELPNATKTNAQELQKQTNGARTAKVKTEDASKLLAGQATAATKADEKSTSQPQEQPQGKPVKDDEFEHLFAQARNAADSAKPNAKMTNGSRLGRASVEKPVDLPTNHLKQTKLAVSDTRPALQKNHSSSEMSEGEIHSGPSSPIPILAPPSPKATETKESKQADQDKNEKIMRQNEVNKAYQPLRTSKQPATESAKTGPKMPDRSKAEPLPSPKLSNKQLKQQAWKQKNGYAGSHDLYPDSRRDREWDRARDLNGRDDERDSKKPSASQAFANSAQVERAARRRLSDDEIRRQQRTEDNARRAAEYKKNLGAQRTAASKKTLDNSKVISSPKDDRRQEAEPRASQPTRPNERDGSTAIQLRIDTQMPTVDLATAEQDINAVMLSPTGQNLEGNEDINDWLELTEYHDLAHREKRLTWFRKKRALDVQRAEVEREEQMELQERSMLKRSQSVLPPNASPNTTRRASIVQAKMPPPALPLKETNNAGIKIKDSALSAGLPTSQTPTATLKRQHVEDDVDTRRMEPADKIARIDINGHAANEKSLTSPASVKGEGSAVRGDRYIPRQGRSRSPGFQRRSLSPRRQRRSRSPSPYGNRTFSSGNGFPRHLRTCHNCGQPGHIVNECTEPRRDGKEWNRTSEYQQWVSPNYRGRNPVAVARGGGNRSPHPRTGGNGNRSRYSSIGKTEDGEPGSGRENIGGASLRLEDGGQYRR</sequence>
<dbReference type="InterPro" id="IPR036875">
    <property type="entry name" value="Znf_CCHC_sf"/>
</dbReference>
<keyword evidence="5" id="KW-1185">Reference proteome</keyword>
<feature type="region of interest" description="Disordered" evidence="2">
    <location>
        <begin position="1"/>
        <end position="25"/>
    </location>
</feature>
<protein>
    <recommendedName>
        <fullName evidence="3">CCHC-type domain-containing protein</fullName>
    </recommendedName>
</protein>
<feature type="domain" description="CCHC-type" evidence="3">
    <location>
        <begin position="865"/>
        <end position="880"/>
    </location>
</feature>
<dbReference type="GO" id="GO:0003676">
    <property type="term" value="F:nucleic acid binding"/>
    <property type="evidence" value="ECO:0007669"/>
    <property type="project" value="InterPro"/>
</dbReference>
<feature type="compositionally biased region" description="Basic and acidic residues" evidence="2">
    <location>
        <begin position="540"/>
        <end position="564"/>
    </location>
</feature>
<dbReference type="SUPFAM" id="SSF57756">
    <property type="entry name" value="Retrovirus zinc finger-like domains"/>
    <property type="match status" value="1"/>
</dbReference>
<feature type="compositionally biased region" description="Basic and acidic residues" evidence="2">
    <location>
        <begin position="587"/>
        <end position="597"/>
    </location>
</feature>
<name>A0A8H3IB92_9LECA</name>
<feature type="compositionally biased region" description="Pro residues" evidence="2">
    <location>
        <begin position="398"/>
        <end position="408"/>
    </location>
</feature>
<evidence type="ECO:0000256" key="1">
    <source>
        <dbReference type="PROSITE-ProRule" id="PRU00047"/>
    </source>
</evidence>
<feature type="compositionally biased region" description="Polar residues" evidence="2">
    <location>
        <begin position="753"/>
        <end position="763"/>
    </location>
</feature>
<dbReference type="Pfam" id="PF00098">
    <property type="entry name" value="zf-CCHC"/>
    <property type="match status" value="1"/>
</dbReference>
<keyword evidence="1" id="KW-0479">Metal-binding</keyword>
<feature type="compositionally biased region" description="Basic residues" evidence="2">
    <location>
        <begin position="833"/>
        <end position="842"/>
    </location>
</feature>
<gene>
    <name evidence="4" type="ORF">ALECFALPRED_007786</name>
</gene>
<feature type="region of interest" description="Disordered" evidence="2">
    <location>
        <begin position="242"/>
        <end position="613"/>
    </location>
</feature>
<evidence type="ECO:0000256" key="2">
    <source>
        <dbReference type="SAM" id="MobiDB-lite"/>
    </source>
</evidence>
<dbReference type="PROSITE" id="PS50158">
    <property type="entry name" value="ZF_CCHC"/>
    <property type="match status" value="1"/>
</dbReference>
<feature type="compositionally biased region" description="Polar residues" evidence="2">
    <location>
        <begin position="261"/>
        <end position="276"/>
    </location>
</feature>
<evidence type="ECO:0000259" key="3">
    <source>
        <dbReference type="PROSITE" id="PS50158"/>
    </source>
</evidence>
<dbReference type="OrthoDB" id="6103986at2759"/>
<keyword evidence="1" id="KW-0862">Zinc</keyword>
<accession>A0A8H3IB92</accession>
<feature type="compositionally biased region" description="Polar residues" evidence="2">
    <location>
        <begin position="440"/>
        <end position="451"/>
    </location>
</feature>
<dbReference type="Gene3D" id="4.10.60.10">
    <property type="entry name" value="Zinc finger, CCHC-type"/>
    <property type="match status" value="1"/>
</dbReference>
<feature type="region of interest" description="Disordered" evidence="2">
    <location>
        <begin position="903"/>
        <end position="965"/>
    </location>
</feature>
<evidence type="ECO:0000313" key="4">
    <source>
        <dbReference type="EMBL" id="CAF9911963.1"/>
    </source>
</evidence>
<feature type="compositionally biased region" description="Basic and acidic residues" evidence="2">
    <location>
        <begin position="766"/>
        <end position="785"/>
    </location>
</feature>
<proteinExistence type="predicted"/>
<feature type="compositionally biased region" description="Polar residues" evidence="2">
    <location>
        <begin position="521"/>
        <end position="532"/>
    </location>
</feature>
<evidence type="ECO:0000313" key="5">
    <source>
        <dbReference type="Proteomes" id="UP000664203"/>
    </source>
</evidence>
<feature type="compositionally biased region" description="Polar residues" evidence="2">
    <location>
        <begin position="702"/>
        <end position="716"/>
    </location>
</feature>
<dbReference type="GO" id="GO:0008270">
    <property type="term" value="F:zinc ion binding"/>
    <property type="evidence" value="ECO:0007669"/>
    <property type="project" value="UniProtKB-KW"/>
</dbReference>
<dbReference type="AlphaFoldDB" id="A0A8H3IB92"/>
<organism evidence="4 5">
    <name type="scientific">Alectoria fallacina</name>
    <dbReference type="NCBI Taxonomy" id="1903189"/>
    <lineage>
        <taxon>Eukaryota</taxon>
        <taxon>Fungi</taxon>
        <taxon>Dikarya</taxon>
        <taxon>Ascomycota</taxon>
        <taxon>Pezizomycotina</taxon>
        <taxon>Lecanoromycetes</taxon>
        <taxon>OSLEUM clade</taxon>
        <taxon>Lecanoromycetidae</taxon>
        <taxon>Lecanorales</taxon>
        <taxon>Lecanorineae</taxon>
        <taxon>Parmeliaceae</taxon>
        <taxon>Alectoria</taxon>
    </lineage>
</organism>
<feature type="region of interest" description="Disordered" evidence="2">
    <location>
        <begin position="195"/>
        <end position="220"/>
    </location>
</feature>
<keyword evidence="1" id="KW-0863">Zinc-finger</keyword>
<dbReference type="Proteomes" id="UP000664203">
    <property type="component" value="Unassembled WGS sequence"/>
</dbReference>
<feature type="compositionally biased region" description="Basic and acidic residues" evidence="2">
    <location>
        <begin position="411"/>
        <end position="429"/>
    </location>
</feature>
<feature type="compositionally biased region" description="Basic and acidic residues" evidence="2">
    <location>
        <begin position="956"/>
        <end position="965"/>
    </location>
</feature>
<feature type="compositionally biased region" description="Basic and acidic residues" evidence="2">
    <location>
        <begin position="493"/>
        <end position="520"/>
    </location>
</feature>
<dbReference type="SMART" id="SM00343">
    <property type="entry name" value="ZnF_C2HC"/>
    <property type="match status" value="1"/>
</dbReference>
<comment type="caution">
    <text evidence="4">The sequence shown here is derived from an EMBL/GenBank/DDBJ whole genome shotgun (WGS) entry which is preliminary data.</text>
</comment>
<dbReference type="EMBL" id="CAJPDR010000052">
    <property type="protein sequence ID" value="CAF9911963.1"/>
    <property type="molecule type" value="Genomic_DNA"/>
</dbReference>
<feature type="compositionally biased region" description="Polar residues" evidence="2">
    <location>
        <begin position="470"/>
        <end position="482"/>
    </location>
</feature>